<accession>A0A2V3IHV8</accession>
<dbReference type="CDD" id="cd13631">
    <property type="entry name" value="PBP2_Ct-PDT_like"/>
    <property type="match status" value="1"/>
</dbReference>
<evidence type="ECO:0000259" key="8">
    <source>
        <dbReference type="PROSITE" id="PS51671"/>
    </source>
</evidence>
<evidence type="ECO:0000259" key="7">
    <source>
        <dbReference type="PROSITE" id="PS51171"/>
    </source>
</evidence>
<dbReference type="PROSITE" id="PS00857">
    <property type="entry name" value="PREPHENATE_DEHYDR_1"/>
    <property type="match status" value="1"/>
</dbReference>
<dbReference type="GO" id="GO:0009094">
    <property type="term" value="P:L-phenylalanine biosynthetic process"/>
    <property type="evidence" value="ECO:0007669"/>
    <property type="project" value="UniProtKB-UniPathway"/>
</dbReference>
<dbReference type="UniPathway" id="UPA00121">
    <property type="reaction ID" value="UER00345"/>
</dbReference>
<evidence type="ECO:0000256" key="1">
    <source>
        <dbReference type="ARBA" id="ARBA00004741"/>
    </source>
</evidence>
<dbReference type="PIRSF" id="PIRSF001500">
    <property type="entry name" value="Chor_mut_pdt_Ppr"/>
    <property type="match status" value="1"/>
</dbReference>
<sequence length="297" mass="33209">MTTISVAYQGEPGSYSEEAASQFFTKRSLTTNFYPCNSFKQMFAALHKGLVQRAFVPIENLLAGTIHQNLDLLLRYSNLKIVGELDFRINHCLVASDGVKHSDVKVVRSHFMALNQCTHYLQEYNLTSEVAYDTAGSAKAISEQNSMDSAAIASRRAADMYNLNVLAEGIGNDNDNYTRFLVLSKHDSVYVPSTPSKTSIVFSLENGPGVLHKALSVFAVTDIDLTKIESRHIYSMRDALQHNCEQFKDASVERRWEYVFFVDIKGHAQETSVAKALAHLQEITPFFRVLGSYASEV</sequence>
<organism evidence="9 10">
    <name type="scientific">Gracilariopsis chorda</name>
    <dbReference type="NCBI Taxonomy" id="448386"/>
    <lineage>
        <taxon>Eukaryota</taxon>
        <taxon>Rhodophyta</taxon>
        <taxon>Florideophyceae</taxon>
        <taxon>Rhodymeniophycidae</taxon>
        <taxon>Gracilariales</taxon>
        <taxon>Gracilariaceae</taxon>
        <taxon>Gracilariopsis</taxon>
    </lineage>
</organism>
<dbReference type="Proteomes" id="UP000247409">
    <property type="component" value="Unassembled WGS sequence"/>
</dbReference>
<reference evidence="9 10" key="1">
    <citation type="journal article" date="2018" name="Mol. Biol. Evol.">
        <title>Analysis of the draft genome of the red seaweed Gracilariopsis chorda provides insights into genome size evolution in Rhodophyta.</title>
        <authorList>
            <person name="Lee J."/>
            <person name="Yang E.C."/>
            <person name="Graf L."/>
            <person name="Yang J.H."/>
            <person name="Qiu H."/>
            <person name="Zel Zion U."/>
            <person name="Chan C.X."/>
            <person name="Stephens T.G."/>
            <person name="Weber A.P.M."/>
            <person name="Boo G.H."/>
            <person name="Boo S.M."/>
            <person name="Kim K.M."/>
            <person name="Shin Y."/>
            <person name="Jung M."/>
            <person name="Lee S.J."/>
            <person name="Yim H.S."/>
            <person name="Lee J.H."/>
            <person name="Bhattacharya D."/>
            <person name="Yoon H.S."/>
        </authorList>
    </citation>
    <scope>NUCLEOTIDE SEQUENCE [LARGE SCALE GENOMIC DNA]</scope>
    <source>
        <strain evidence="9 10">SKKU-2015</strain>
        <tissue evidence="9">Whole body</tissue>
    </source>
</reference>
<evidence type="ECO:0000256" key="5">
    <source>
        <dbReference type="ARBA" id="ARBA00023222"/>
    </source>
</evidence>
<dbReference type="InterPro" id="IPR001086">
    <property type="entry name" value="Preph_deHydtase"/>
</dbReference>
<dbReference type="Gene3D" id="3.40.190.10">
    <property type="entry name" value="Periplasmic binding protein-like II"/>
    <property type="match status" value="2"/>
</dbReference>
<dbReference type="PROSITE" id="PS51171">
    <property type="entry name" value="PREPHENATE_DEHYDR_3"/>
    <property type="match status" value="1"/>
</dbReference>
<evidence type="ECO:0000256" key="6">
    <source>
        <dbReference type="ARBA" id="ARBA00023239"/>
    </source>
</evidence>
<evidence type="ECO:0000256" key="3">
    <source>
        <dbReference type="ARBA" id="ARBA00022605"/>
    </source>
</evidence>
<proteinExistence type="predicted"/>
<dbReference type="AlphaFoldDB" id="A0A2V3IHV8"/>
<keyword evidence="10" id="KW-1185">Reference proteome</keyword>
<dbReference type="STRING" id="448386.A0A2V3IHV8"/>
<dbReference type="GO" id="GO:0004664">
    <property type="term" value="F:prephenate dehydratase activity"/>
    <property type="evidence" value="ECO:0007669"/>
    <property type="project" value="UniProtKB-EC"/>
</dbReference>
<evidence type="ECO:0000313" key="10">
    <source>
        <dbReference type="Proteomes" id="UP000247409"/>
    </source>
</evidence>
<name>A0A2V3IHV8_9FLOR</name>
<dbReference type="OrthoDB" id="2414662at2759"/>
<dbReference type="InterPro" id="IPR002912">
    <property type="entry name" value="ACT_dom"/>
</dbReference>
<gene>
    <name evidence="9" type="ORF">BWQ96_08662</name>
</gene>
<dbReference type="CDD" id="cd04905">
    <property type="entry name" value="ACT_CM-PDT"/>
    <property type="match status" value="1"/>
</dbReference>
<dbReference type="SUPFAM" id="SSF53850">
    <property type="entry name" value="Periplasmic binding protein-like II"/>
    <property type="match status" value="1"/>
</dbReference>
<keyword evidence="6" id="KW-0456">Lyase</keyword>
<keyword evidence="3" id="KW-0028">Amino-acid biosynthesis</keyword>
<dbReference type="InterPro" id="IPR018528">
    <property type="entry name" value="Preph_deHydtase_CS"/>
</dbReference>
<keyword evidence="5" id="KW-0584">Phenylalanine biosynthesis</keyword>
<protein>
    <recommendedName>
        <fullName evidence="2">prephenate dehydratase</fullName>
        <ecNumber evidence="2">4.2.1.51</ecNumber>
    </recommendedName>
</protein>
<comment type="caution">
    <text evidence="9">The sequence shown here is derived from an EMBL/GenBank/DDBJ whole genome shotgun (WGS) entry which is preliminary data.</text>
</comment>
<dbReference type="PROSITE" id="PS51671">
    <property type="entry name" value="ACT"/>
    <property type="match status" value="1"/>
</dbReference>
<keyword evidence="4" id="KW-0057">Aromatic amino acid biosynthesis</keyword>
<dbReference type="InterPro" id="IPR008242">
    <property type="entry name" value="Chor_mutase/pphenate_deHydtase"/>
</dbReference>
<dbReference type="Pfam" id="PF00800">
    <property type="entry name" value="PDT"/>
    <property type="match status" value="1"/>
</dbReference>
<dbReference type="SUPFAM" id="SSF55021">
    <property type="entry name" value="ACT-like"/>
    <property type="match status" value="1"/>
</dbReference>
<dbReference type="EMBL" id="NBIV01000205">
    <property type="protein sequence ID" value="PXF41651.1"/>
    <property type="molecule type" value="Genomic_DNA"/>
</dbReference>
<evidence type="ECO:0000313" key="9">
    <source>
        <dbReference type="EMBL" id="PXF41651.1"/>
    </source>
</evidence>
<dbReference type="PANTHER" id="PTHR21022">
    <property type="entry name" value="PREPHENATE DEHYDRATASE P PROTEIN"/>
    <property type="match status" value="1"/>
</dbReference>
<evidence type="ECO:0000256" key="2">
    <source>
        <dbReference type="ARBA" id="ARBA00013147"/>
    </source>
</evidence>
<dbReference type="PANTHER" id="PTHR21022:SF19">
    <property type="entry name" value="PREPHENATE DEHYDRATASE-RELATED"/>
    <property type="match status" value="1"/>
</dbReference>
<dbReference type="EC" id="4.2.1.51" evidence="2"/>
<feature type="domain" description="ACT" evidence="8">
    <location>
        <begin position="199"/>
        <end position="294"/>
    </location>
</feature>
<comment type="pathway">
    <text evidence="1">Amino-acid biosynthesis; L-phenylalanine biosynthesis; phenylpyruvate from prephenate: step 1/1.</text>
</comment>
<evidence type="ECO:0000256" key="4">
    <source>
        <dbReference type="ARBA" id="ARBA00023141"/>
    </source>
</evidence>
<dbReference type="Gene3D" id="3.30.70.260">
    <property type="match status" value="1"/>
</dbReference>
<feature type="domain" description="Prephenate dehydratase" evidence="7">
    <location>
        <begin position="5"/>
        <end position="185"/>
    </location>
</feature>
<dbReference type="GO" id="GO:0005737">
    <property type="term" value="C:cytoplasm"/>
    <property type="evidence" value="ECO:0007669"/>
    <property type="project" value="TreeGrafter"/>
</dbReference>
<dbReference type="InterPro" id="IPR045865">
    <property type="entry name" value="ACT-like_dom_sf"/>
</dbReference>